<accession>A0A3A6TQB5</accession>
<dbReference type="EMBL" id="QYYH01000030">
    <property type="protein sequence ID" value="RJY18179.1"/>
    <property type="molecule type" value="Genomic_DNA"/>
</dbReference>
<evidence type="ECO:0000313" key="1">
    <source>
        <dbReference type="EMBL" id="RJY18179.1"/>
    </source>
</evidence>
<comment type="caution">
    <text evidence="1">The sequence shown here is derived from an EMBL/GenBank/DDBJ whole genome shotgun (WGS) entry which is preliminary data.</text>
</comment>
<reference evidence="1 2" key="1">
    <citation type="submission" date="2018-09" db="EMBL/GenBank/DDBJ databases">
        <title>Phylogeny of the Shewanellaceae, and recommendation for two new genera, Pseudoshewanella and Parashewanella.</title>
        <authorList>
            <person name="Wang G."/>
        </authorList>
    </citation>
    <scope>NUCLEOTIDE SEQUENCE [LARGE SCALE GENOMIC DNA]</scope>
    <source>
        <strain evidence="1 2">KCTC 22492</strain>
    </source>
</reference>
<protein>
    <submittedName>
        <fullName evidence="1">Uncharacterized protein</fullName>
    </submittedName>
</protein>
<sequence length="117" mass="13234">MSEQSRHYSAYIASIHLKGLMFCLLLHAKQNDENSKVCDSRNLFCDSLQNLDFACKLWGLFKALISDAVSSISSLSTTESEIILNKINEEVTSFFNQVLQMDTFTLRQEAISTGKYP</sequence>
<keyword evidence="2" id="KW-1185">Reference proteome</keyword>
<gene>
    <name evidence="1" type="ORF">D5R81_06630</name>
</gene>
<dbReference type="Proteomes" id="UP000273022">
    <property type="component" value="Unassembled WGS sequence"/>
</dbReference>
<name>A0A3A6TQB5_9GAMM</name>
<proteinExistence type="predicted"/>
<organism evidence="1 2">
    <name type="scientific">Parashewanella spongiae</name>
    <dbReference type="NCBI Taxonomy" id="342950"/>
    <lineage>
        <taxon>Bacteria</taxon>
        <taxon>Pseudomonadati</taxon>
        <taxon>Pseudomonadota</taxon>
        <taxon>Gammaproteobacteria</taxon>
        <taxon>Alteromonadales</taxon>
        <taxon>Shewanellaceae</taxon>
        <taxon>Parashewanella</taxon>
    </lineage>
</organism>
<dbReference type="AlphaFoldDB" id="A0A3A6TQB5"/>
<evidence type="ECO:0000313" key="2">
    <source>
        <dbReference type="Proteomes" id="UP000273022"/>
    </source>
</evidence>